<comment type="caution">
    <text evidence="3">The sequence shown here is derived from an EMBL/GenBank/DDBJ whole genome shotgun (WGS) entry which is preliminary data.</text>
</comment>
<dbReference type="GO" id="GO:0003700">
    <property type="term" value="F:DNA-binding transcription factor activity"/>
    <property type="evidence" value="ECO:0007669"/>
    <property type="project" value="TreeGrafter"/>
</dbReference>
<dbReference type="Pfam" id="PF02082">
    <property type="entry name" value="Rrf2"/>
    <property type="match status" value="1"/>
</dbReference>
<evidence type="ECO:0000313" key="3">
    <source>
        <dbReference type="EMBL" id="RKR86390.1"/>
    </source>
</evidence>
<organism evidence="3 4">
    <name type="scientific">Micromonospora pisi</name>
    <dbReference type="NCBI Taxonomy" id="589240"/>
    <lineage>
        <taxon>Bacteria</taxon>
        <taxon>Bacillati</taxon>
        <taxon>Actinomycetota</taxon>
        <taxon>Actinomycetes</taxon>
        <taxon>Micromonosporales</taxon>
        <taxon>Micromonosporaceae</taxon>
        <taxon>Micromonospora</taxon>
    </lineage>
</organism>
<dbReference type="GO" id="GO:0003677">
    <property type="term" value="F:DNA binding"/>
    <property type="evidence" value="ECO:0007669"/>
    <property type="project" value="UniProtKB-KW"/>
</dbReference>
<dbReference type="InterPro" id="IPR030489">
    <property type="entry name" value="TR_Rrf2-type_CS"/>
</dbReference>
<reference evidence="3 4" key="1">
    <citation type="submission" date="2018-10" db="EMBL/GenBank/DDBJ databases">
        <title>Sequencing the genomes of 1000 actinobacteria strains.</title>
        <authorList>
            <person name="Klenk H.-P."/>
        </authorList>
    </citation>
    <scope>NUCLEOTIDE SEQUENCE [LARGE SCALE GENOMIC DNA]</scope>
    <source>
        <strain evidence="3 4">DSM 45175</strain>
    </source>
</reference>
<dbReference type="PROSITE" id="PS01332">
    <property type="entry name" value="HTH_RRF2_1"/>
    <property type="match status" value="1"/>
</dbReference>
<dbReference type="InterPro" id="IPR036390">
    <property type="entry name" value="WH_DNA-bd_sf"/>
</dbReference>
<sequence length="166" mass="17106">MYVSARSDYAIRAMLAIAAGKNTDPTLRGGDQPATTAGRAASGGGEWVTAATLATVQEIPLSFLQGILHDLRRAGLLVSQRGVDGGYSLARPAAEISVGDVLRALSGSLTTVRGMPTDAAGYHGVAAGLGNVWLAVHDAIEQVVDRTTLSDLLAPHQHLSPPGVSR</sequence>
<dbReference type="Gene3D" id="1.10.10.10">
    <property type="entry name" value="Winged helix-like DNA-binding domain superfamily/Winged helix DNA-binding domain"/>
    <property type="match status" value="1"/>
</dbReference>
<dbReference type="GO" id="GO:0005829">
    <property type="term" value="C:cytosol"/>
    <property type="evidence" value="ECO:0007669"/>
    <property type="project" value="TreeGrafter"/>
</dbReference>
<dbReference type="SUPFAM" id="SSF46785">
    <property type="entry name" value="Winged helix' DNA-binding domain"/>
    <property type="match status" value="1"/>
</dbReference>
<dbReference type="PANTHER" id="PTHR33221">
    <property type="entry name" value="WINGED HELIX-TURN-HELIX TRANSCRIPTIONAL REGULATOR, RRF2 FAMILY"/>
    <property type="match status" value="1"/>
</dbReference>
<dbReference type="NCBIfam" id="TIGR00738">
    <property type="entry name" value="rrf2_super"/>
    <property type="match status" value="1"/>
</dbReference>
<accession>A0A495JBK6</accession>
<feature type="region of interest" description="Disordered" evidence="2">
    <location>
        <begin position="22"/>
        <end position="42"/>
    </location>
</feature>
<dbReference type="RefSeq" id="WP_121154372.1">
    <property type="nucleotide sequence ID" value="NZ_RBKT01000001.1"/>
</dbReference>
<name>A0A495JBK6_9ACTN</name>
<protein>
    <submittedName>
        <fullName evidence="3">BadM/Rrf2 family transcriptional regulator</fullName>
    </submittedName>
</protein>
<dbReference type="PROSITE" id="PS51197">
    <property type="entry name" value="HTH_RRF2_2"/>
    <property type="match status" value="1"/>
</dbReference>
<dbReference type="Proteomes" id="UP000277671">
    <property type="component" value="Unassembled WGS sequence"/>
</dbReference>
<dbReference type="InterPro" id="IPR036388">
    <property type="entry name" value="WH-like_DNA-bd_sf"/>
</dbReference>
<proteinExistence type="predicted"/>
<dbReference type="InterPro" id="IPR000944">
    <property type="entry name" value="Tscrpt_reg_Rrf2"/>
</dbReference>
<keyword evidence="4" id="KW-1185">Reference proteome</keyword>
<dbReference type="OrthoDB" id="9808360at2"/>
<evidence type="ECO:0000256" key="1">
    <source>
        <dbReference type="ARBA" id="ARBA00023125"/>
    </source>
</evidence>
<evidence type="ECO:0000256" key="2">
    <source>
        <dbReference type="SAM" id="MobiDB-lite"/>
    </source>
</evidence>
<dbReference type="EMBL" id="RBKT01000001">
    <property type="protein sequence ID" value="RKR86390.1"/>
    <property type="molecule type" value="Genomic_DNA"/>
</dbReference>
<gene>
    <name evidence="3" type="ORF">BDK92_0614</name>
</gene>
<evidence type="ECO:0000313" key="4">
    <source>
        <dbReference type="Proteomes" id="UP000277671"/>
    </source>
</evidence>
<dbReference type="PANTHER" id="PTHR33221:SF5">
    <property type="entry name" value="HTH-TYPE TRANSCRIPTIONAL REGULATOR ISCR"/>
    <property type="match status" value="1"/>
</dbReference>
<dbReference type="AlphaFoldDB" id="A0A495JBK6"/>
<keyword evidence="1" id="KW-0238">DNA-binding</keyword>